<comment type="caution">
    <text evidence="1">The sequence shown here is derived from an EMBL/GenBank/DDBJ whole genome shotgun (WGS) entry which is preliminary data.</text>
</comment>
<gene>
    <name evidence="1" type="ORF">ILYODFUR_021665</name>
</gene>
<keyword evidence="2" id="KW-1185">Reference proteome</keyword>
<evidence type="ECO:0000313" key="2">
    <source>
        <dbReference type="Proteomes" id="UP001482620"/>
    </source>
</evidence>
<sequence>MLRLSWPHQVMETCSSMKSPWFRPLPPSCHGSWKSSFWKFLTVPLVSPMAAPLADTLDPPSEPFVTAPTTLICLSTLQRSAVCVNKPFKVSSLVHSCF</sequence>
<evidence type="ECO:0000313" key="1">
    <source>
        <dbReference type="EMBL" id="MEQ2229712.1"/>
    </source>
</evidence>
<dbReference type="EMBL" id="JAHRIQ010025498">
    <property type="protein sequence ID" value="MEQ2229712.1"/>
    <property type="molecule type" value="Genomic_DNA"/>
</dbReference>
<accession>A0ABV0T9Z3</accession>
<reference evidence="1 2" key="1">
    <citation type="submission" date="2021-06" db="EMBL/GenBank/DDBJ databases">
        <authorList>
            <person name="Palmer J.M."/>
        </authorList>
    </citation>
    <scope>NUCLEOTIDE SEQUENCE [LARGE SCALE GENOMIC DNA]</scope>
    <source>
        <strain evidence="2">if_2019</strain>
        <tissue evidence="1">Muscle</tissue>
    </source>
</reference>
<name>A0ABV0T9Z3_9TELE</name>
<dbReference type="Proteomes" id="UP001482620">
    <property type="component" value="Unassembled WGS sequence"/>
</dbReference>
<organism evidence="1 2">
    <name type="scientific">Ilyodon furcidens</name>
    <name type="common">goldbreast splitfin</name>
    <dbReference type="NCBI Taxonomy" id="33524"/>
    <lineage>
        <taxon>Eukaryota</taxon>
        <taxon>Metazoa</taxon>
        <taxon>Chordata</taxon>
        <taxon>Craniata</taxon>
        <taxon>Vertebrata</taxon>
        <taxon>Euteleostomi</taxon>
        <taxon>Actinopterygii</taxon>
        <taxon>Neopterygii</taxon>
        <taxon>Teleostei</taxon>
        <taxon>Neoteleostei</taxon>
        <taxon>Acanthomorphata</taxon>
        <taxon>Ovalentaria</taxon>
        <taxon>Atherinomorphae</taxon>
        <taxon>Cyprinodontiformes</taxon>
        <taxon>Goodeidae</taxon>
        <taxon>Ilyodon</taxon>
    </lineage>
</organism>
<protein>
    <submittedName>
        <fullName evidence="1">Uncharacterized protein</fullName>
    </submittedName>
</protein>
<proteinExistence type="predicted"/>